<evidence type="ECO:0000256" key="1">
    <source>
        <dbReference type="PROSITE-ProRule" id="PRU00283"/>
    </source>
</evidence>
<feature type="binding site" evidence="1">
    <location>
        <begin position="107"/>
        <end position="114"/>
    </location>
    <ligand>
        <name>ATP</name>
        <dbReference type="ChEBI" id="CHEBI:30616"/>
    </ligand>
</feature>
<dbReference type="SMART" id="SM00129">
    <property type="entry name" value="KISc"/>
    <property type="match status" value="1"/>
</dbReference>
<dbReference type="InterPro" id="IPR001752">
    <property type="entry name" value="Kinesin_motor_dom"/>
</dbReference>
<gene>
    <name evidence="3" type="ORF">SCF082_LOCUS19136</name>
</gene>
<dbReference type="PRINTS" id="PR00380">
    <property type="entry name" value="KINESINHEAVY"/>
</dbReference>
<evidence type="ECO:0000313" key="4">
    <source>
        <dbReference type="Proteomes" id="UP001642464"/>
    </source>
</evidence>
<keyword evidence="1" id="KW-0547">Nucleotide-binding</keyword>
<comment type="similarity">
    <text evidence="1">Belongs to the TRAFAC class myosin-kinesin ATPase superfamily. Kinesin family.</text>
</comment>
<dbReference type="Pfam" id="PF00225">
    <property type="entry name" value="Kinesin"/>
    <property type="match status" value="1"/>
</dbReference>
<dbReference type="InterPro" id="IPR027417">
    <property type="entry name" value="P-loop_NTPase"/>
</dbReference>
<dbReference type="PANTHER" id="PTHR47969:SF33">
    <property type="entry name" value="KINESIN-LIKE PROTEIN"/>
    <property type="match status" value="1"/>
</dbReference>
<protein>
    <submittedName>
        <fullName evidence="3">Kinesin-like protein KIF3A (Microtubule plus end-directed kinesin motor 3A)</fullName>
    </submittedName>
</protein>
<keyword evidence="1" id="KW-0505">Motor protein</keyword>
<proteinExistence type="inferred from homology"/>
<accession>A0ABP0KVG3</accession>
<keyword evidence="4" id="KW-1185">Reference proteome</keyword>
<feature type="domain" description="Kinesin motor" evidence="2">
    <location>
        <begin position="13"/>
        <end position="382"/>
    </location>
</feature>
<comment type="caution">
    <text evidence="3">The sequence shown here is derived from an EMBL/GenBank/DDBJ whole genome shotgun (WGS) entry which is preliminary data.</text>
</comment>
<sequence>MPTSEAQEPSLPPVQVVVRIRPSLDSEEVEVPLLRGEGGTVRLSAEENCEENIADRDCRRVRKPQDFRFSSVFGPSTSQEEVYQGLNIDELIAKVAEGYHATVFAYGQTGSGKTYTMEGYRYRVHADGPQVCIDETTPESLGVIPRALRKLFAHLEHLQESDAETESSVSISFLQIYQEKIYDLLNPAPLPQGVGPQEDAGLRLRWDSLRECFFVENLFVYQCATADDALRYYNAGVHRKQMATTSMNIASSRSHTVLMLSLQRRSHVPGDDQGVLKEVTSNLTLVDLAGSEKAAASEAAERFKEAVNINQSLFVLRRVITALSRSGRDEHVPYRESKLTSLLQHAIGGKGFMVMLACLSPANKFYEENLSTLQYASQAALIQNEPVINLDPKDRLIEQLQQQLLAAHEYILQHMGLEELPEELRANSVRPVKVHKMSSGKASGFSLDRADFAWQRWRGLRLVREG</sequence>
<evidence type="ECO:0000313" key="3">
    <source>
        <dbReference type="EMBL" id="CAK9030245.1"/>
    </source>
</evidence>
<dbReference type="PROSITE" id="PS50067">
    <property type="entry name" value="KINESIN_MOTOR_2"/>
    <property type="match status" value="1"/>
</dbReference>
<reference evidence="3 4" key="1">
    <citation type="submission" date="2024-02" db="EMBL/GenBank/DDBJ databases">
        <authorList>
            <person name="Chen Y."/>
            <person name="Shah S."/>
            <person name="Dougan E. K."/>
            <person name="Thang M."/>
            <person name="Chan C."/>
        </authorList>
    </citation>
    <scope>NUCLEOTIDE SEQUENCE [LARGE SCALE GENOMIC DNA]</scope>
</reference>
<evidence type="ECO:0000259" key="2">
    <source>
        <dbReference type="PROSITE" id="PS50067"/>
    </source>
</evidence>
<dbReference type="InterPro" id="IPR036961">
    <property type="entry name" value="Kinesin_motor_dom_sf"/>
</dbReference>
<dbReference type="Gene3D" id="3.40.850.10">
    <property type="entry name" value="Kinesin motor domain"/>
    <property type="match status" value="1"/>
</dbReference>
<organism evidence="3 4">
    <name type="scientific">Durusdinium trenchii</name>
    <dbReference type="NCBI Taxonomy" id="1381693"/>
    <lineage>
        <taxon>Eukaryota</taxon>
        <taxon>Sar</taxon>
        <taxon>Alveolata</taxon>
        <taxon>Dinophyceae</taxon>
        <taxon>Suessiales</taxon>
        <taxon>Symbiodiniaceae</taxon>
        <taxon>Durusdinium</taxon>
    </lineage>
</organism>
<dbReference type="Proteomes" id="UP001642464">
    <property type="component" value="Unassembled WGS sequence"/>
</dbReference>
<dbReference type="InterPro" id="IPR027640">
    <property type="entry name" value="Kinesin-like_fam"/>
</dbReference>
<dbReference type="SUPFAM" id="SSF52540">
    <property type="entry name" value="P-loop containing nucleoside triphosphate hydrolases"/>
    <property type="match status" value="1"/>
</dbReference>
<keyword evidence="1" id="KW-0067">ATP-binding</keyword>
<dbReference type="CDD" id="cd00106">
    <property type="entry name" value="KISc"/>
    <property type="match status" value="1"/>
</dbReference>
<dbReference type="PANTHER" id="PTHR47969">
    <property type="entry name" value="CHROMOSOME-ASSOCIATED KINESIN KIF4A-RELATED"/>
    <property type="match status" value="1"/>
</dbReference>
<dbReference type="EMBL" id="CAXAMM010013002">
    <property type="protein sequence ID" value="CAK9030245.1"/>
    <property type="molecule type" value="Genomic_DNA"/>
</dbReference>
<name>A0ABP0KVG3_9DINO</name>